<evidence type="ECO:0000256" key="1">
    <source>
        <dbReference type="ARBA" id="ARBA00004141"/>
    </source>
</evidence>
<keyword evidence="4 8" id="KW-1133">Transmembrane helix</keyword>
<keyword evidence="11" id="KW-1185">Reference proteome</keyword>
<proteinExistence type="predicted"/>
<keyword evidence="2" id="KW-0813">Transport</keyword>
<dbReference type="GO" id="GO:0015677">
    <property type="term" value="P:copper ion import"/>
    <property type="evidence" value="ECO:0007669"/>
    <property type="project" value="TreeGrafter"/>
</dbReference>
<dbReference type="STRING" id="1884261.A0A5C3Q7I8"/>
<dbReference type="PROSITE" id="PS51384">
    <property type="entry name" value="FAD_FR"/>
    <property type="match status" value="1"/>
</dbReference>
<dbReference type="PANTHER" id="PTHR32361">
    <property type="entry name" value="FERRIC/CUPRIC REDUCTASE TRANSMEMBRANE COMPONENT"/>
    <property type="match status" value="1"/>
</dbReference>
<evidence type="ECO:0000256" key="7">
    <source>
        <dbReference type="ARBA" id="ARBA00023180"/>
    </source>
</evidence>
<dbReference type="EMBL" id="ML178852">
    <property type="protein sequence ID" value="TFK97009.1"/>
    <property type="molecule type" value="Genomic_DNA"/>
</dbReference>
<evidence type="ECO:0000256" key="3">
    <source>
        <dbReference type="ARBA" id="ARBA00022692"/>
    </source>
</evidence>
<keyword evidence="6 8" id="KW-0472">Membrane</keyword>
<name>A0A5C3Q7I8_9AGAR</name>
<dbReference type="Proteomes" id="UP000305067">
    <property type="component" value="Unassembled WGS sequence"/>
</dbReference>
<organism evidence="10 11">
    <name type="scientific">Pterulicium gracile</name>
    <dbReference type="NCBI Taxonomy" id="1884261"/>
    <lineage>
        <taxon>Eukaryota</taxon>
        <taxon>Fungi</taxon>
        <taxon>Dikarya</taxon>
        <taxon>Basidiomycota</taxon>
        <taxon>Agaricomycotina</taxon>
        <taxon>Agaricomycetes</taxon>
        <taxon>Agaricomycetidae</taxon>
        <taxon>Agaricales</taxon>
        <taxon>Pleurotineae</taxon>
        <taxon>Pterulaceae</taxon>
        <taxon>Pterulicium</taxon>
    </lineage>
</organism>
<evidence type="ECO:0000259" key="9">
    <source>
        <dbReference type="PROSITE" id="PS51384"/>
    </source>
</evidence>
<evidence type="ECO:0000256" key="4">
    <source>
        <dbReference type="ARBA" id="ARBA00022989"/>
    </source>
</evidence>
<dbReference type="InterPro" id="IPR013130">
    <property type="entry name" value="Fe3_Rdtase_TM_dom"/>
</dbReference>
<evidence type="ECO:0000256" key="6">
    <source>
        <dbReference type="ARBA" id="ARBA00023136"/>
    </source>
</evidence>
<dbReference type="GO" id="GO:0000293">
    <property type="term" value="F:ferric-chelate reductase activity"/>
    <property type="evidence" value="ECO:0007669"/>
    <property type="project" value="TreeGrafter"/>
</dbReference>
<dbReference type="InterPro" id="IPR039261">
    <property type="entry name" value="FNR_nucleotide-bd"/>
</dbReference>
<dbReference type="OrthoDB" id="4494341at2759"/>
<evidence type="ECO:0000256" key="2">
    <source>
        <dbReference type="ARBA" id="ARBA00022448"/>
    </source>
</evidence>
<dbReference type="CDD" id="cd06186">
    <property type="entry name" value="NOX_Duox_like_FAD_NADP"/>
    <property type="match status" value="1"/>
</dbReference>
<keyword evidence="3 8" id="KW-0812">Transmembrane</keyword>
<feature type="transmembrane region" description="Helical" evidence="8">
    <location>
        <begin position="157"/>
        <end position="178"/>
    </location>
</feature>
<keyword evidence="5" id="KW-0406">Ion transport</keyword>
<evidence type="ECO:0000256" key="8">
    <source>
        <dbReference type="SAM" id="Phobius"/>
    </source>
</evidence>
<feature type="domain" description="FAD-binding FR-type" evidence="9">
    <location>
        <begin position="314"/>
        <end position="429"/>
    </location>
</feature>
<feature type="transmembrane region" description="Helical" evidence="8">
    <location>
        <begin position="238"/>
        <end position="258"/>
    </location>
</feature>
<feature type="transmembrane region" description="Helical" evidence="8">
    <location>
        <begin position="270"/>
        <end position="293"/>
    </location>
</feature>
<reference evidence="10 11" key="1">
    <citation type="journal article" date="2019" name="Nat. Ecol. Evol.">
        <title>Megaphylogeny resolves global patterns of mushroom evolution.</title>
        <authorList>
            <person name="Varga T."/>
            <person name="Krizsan K."/>
            <person name="Foldi C."/>
            <person name="Dima B."/>
            <person name="Sanchez-Garcia M."/>
            <person name="Sanchez-Ramirez S."/>
            <person name="Szollosi G.J."/>
            <person name="Szarkandi J.G."/>
            <person name="Papp V."/>
            <person name="Albert L."/>
            <person name="Andreopoulos W."/>
            <person name="Angelini C."/>
            <person name="Antonin V."/>
            <person name="Barry K.W."/>
            <person name="Bougher N.L."/>
            <person name="Buchanan P."/>
            <person name="Buyck B."/>
            <person name="Bense V."/>
            <person name="Catcheside P."/>
            <person name="Chovatia M."/>
            <person name="Cooper J."/>
            <person name="Damon W."/>
            <person name="Desjardin D."/>
            <person name="Finy P."/>
            <person name="Geml J."/>
            <person name="Haridas S."/>
            <person name="Hughes K."/>
            <person name="Justo A."/>
            <person name="Karasinski D."/>
            <person name="Kautmanova I."/>
            <person name="Kiss B."/>
            <person name="Kocsube S."/>
            <person name="Kotiranta H."/>
            <person name="LaButti K.M."/>
            <person name="Lechner B.E."/>
            <person name="Liimatainen K."/>
            <person name="Lipzen A."/>
            <person name="Lukacs Z."/>
            <person name="Mihaltcheva S."/>
            <person name="Morgado L.N."/>
            <person name="Niskanen T."/>
            <person name="Noordeloos M.E."/>
            <person name="Ohm R.A."/>
            <person name="Ortiz-Santana B."/>
            <person name="Ovrebo C."/>
            <person name="Racz N."/>
            <person name="Riley R."/>
            <person name="Savchenko A."/>
            <person name="Shiryaev A."/>
            <person name="Soop K."/>
            <person name="Spirin V."/>
            <person name="Szebenyi C."/>
            <person name="Tomsovsky M."/>
            <person name="Tulloss R.E."/>
            <person name="Uehling J."/>
            <person name="Grigoriev I.V."/>
            <person name="Vagvolgyi C."/>
            <person name="Papp T."/>
            <person name="Martin F.M."/>
            <person name="Miettinen O."/>
            <person name="Hibbett D.S."/>
            <person name="Nagy L.G."/>
        </authorList>
    </citation>
    <scope>NUCLEOTIDE SEQUENCE [LARGE SCALE GENOMIC DNA]</scope>
    <source>
        <strain evidence="10 11">CBS 309.79</strain>
    </source>
</reference>
<dbReference type="InterPro" id="IPR013112">
    <property type="entry name" value="FAD-bd_8"/>
</dbReference>
<dbReference type="InterPro" id="IPR017927">
    <property type="entry name" value="FAD-bd_FR_type"/>
</dbReference>
<dbReference type="SUPFAM" id="SSF52343">
    <property type="entry name" value="Ferredoxin reductase-like, C-terminal NADP-linked domain"/>
    <property type="match status" value="1"/>
</dbReference>
<feature type="transmembrane region" description="Helical" evidence="8">
    <location>
        <begin position="98"/>
        <end position="119"/>
    </location>
</feature>
<evidence type="ECO:0000313" key="10">
    <source>
        <dbReference type="EMBL" id="TFK97009.1"/>
    </source>
</evidence>
<protein>
    <recommendedName>
        <fullName evidence="9">FAD-binding FR-type domain-containing protein</fullName>
    </recommendedName>
</protein>
<dbReference type="GO" id="GO:0006826">
    <property type="term" value="P:iron ion transport"/>
    <property type="evidence" value="ECO:0007669"/>
    <property type="project" value="TreeGrafter"/>
</dbReference>
<accession>A0A5C3Q7I8</accession>
<dbReference type="Pfam" id="PF08022">
    <property type="entry name" value="FAD_binding_8"/>
    <property type="match status" value="1"/>
</dbReference>
<evidence type="ECO:0000256" key="5">
    <source>
        <dbReference type="ARBA" id="ARBA00023065"/>
    </source>
</evidence>
<dbReference type="GO" id="GO:0005886">
    <property type="term" value="C:plasma membrane"/>
    <property type="evidence" value="ECO:0007669"/>
    <property type="project" value="TreeGrafter"/>
</dbReference>
<keyword evidence="7" id="KW-0325">Glycoprotein</keyword>
<dbReference type="InterPro" id="IPR051410">
    <property type="entry name" value="Ferric/Cupric_Reductase"/>
</dbReference>
<dbReference type="PANTHER" id="PTHR32361:SF9">
    <property type="entry name" value="FERRIC REDUCTASE TRANSMEMBRANE COMPONENT 3-RELATED"/>
    <property type="match status" value="1"/>
</dbReference>
<gene>
    <name evidence="10" type="ORF">BDV98DRAFT_651553</name>
</gene>
<dbReference type="Gene3D" id="3.40.50.80">
    <property type="entry name" value="Nucleotide-binding domain of ferredoxin-NADP reductase (FNR) module"/>
    <property type="match status" value="1"/>
</dbReference>
<sequence>MTSGECRAGDTAWLTKCAADNVPLSALQLFWEESSNGDPSIQSKWDYVTTLSHISGEPKEAPVDEVLNTTALFSEASWTTNYGVLTIFTEFQFVTAKYGIAILMTGFATPIVLTVLGHLPFMTGASDKLRHYLVYPSVIGTYHVRPLPFNLGNSPTIGHAIFILFFLTITVVLTGVSIHSTQPHSFFTKYQEIMNLTMLRTGINAFALPLVILFAGRNNALLWLTNWSHSTYTLLHRWIARIFGLFTTVHSILALMTYKDIGAYPVEEKLPYWIWGSVATVTVSIMLVLSGLYLRRAQYEIFIISHRWIYAAAAVWMFDRLMRVGRILKNGMRRARVTAVGTGHVRVDVNGIRWSGEPGRHCYAYFPTLKPLRPWENHPFSVMPTYMLQLSTAGLTFFIRKSAGLTRYLETNPSLPILLDGPYPNNATSSIMECDRVLLIGGGIGITALLPWKQAHRNVKLAWSVKAADSALIDAIHPALDTLPAVDKDVRIGNRLDVRALLESEEAKGWGKVGVVVCGPGGLCDDARVAVVSMRGRGVWVLEVDAYSW</sequence>
<feature type="transmembrane region" description="Helical" evidence="8">
    <location>
        <begin position="199"/>
        <end position="218"/>
    </location>
</feature>
<feature type="transmembrane region" description="Helical" evidence="8">
    <location>
        <begin position="299"/>
        <end position="318"/>
    </location>
</feature>
<dbReference type="GO" id="GO:0006879">
    <property type="term" value="P:intracellular iron ion homeostasis"/>
    <property type="evidence" value="ECO:0007669"/>
    <property type="project" value="TreeGrafter"/>
</dbReference>
<comment type="subcellular location">
    <subcellularLocation>
        <location evidence="1">Membrane</location>
        <topology evidence="1">Multi-pass membrane protein</topology>
    </subcellularLocation>
</comment>
<dbReference type="AlphaFoldDB" id="A0A5C3Q7I8"/>
<evidence type="ECO:0000313" key="11">
    <source>
        <dbReference type="Proteomes" id="UP000305067"/>
    </source>
</evidence>
<dbReference type="Pfam" id="PF01794">
    <property type="entry name" value="Ferric_reduct"/>
    <property type="match status" value="1"/>
</dbReference>